<name>A0ABP7KV62_9SPHN</name>
<feature type="coiled-coil region" evidence="1">
    <location>
        <begin position="11"/>
        <end position="69"/>
    </location>
</feature>
<protein>
    <submittedName>
        <fullName evidence="2">Uncharacterized protein</fullName>
    </submittedName>
</protein>
<proteinExistence type="predicted"/>
<reference evidence="3" key="1">
    <citation type="journal article" date="2019" name="Int. J. Syst. Evol. Microbiol.">
        <title>The Global Catalogue of Microorganisms (GCM) 10K type strain sequencing project: providing services to taxonomists for standard genome sequencing and annotation.</title>
        <authorList>
            <consortium name="The Broad Institute Genomics Platform"/>
            <consortium name="The Broad Institute Genome Sequencing Center for Infectious Disease"/>
            <person name="Wu L."/>
            <person name="Ma J."/>
        </authorList>
    </citation>
    <scope>NUCLEOTIDE SEQUENCE [LARGE SCALE GENOMIC DNA]</scope>
    <source>
        <strain evidence="3">JCM 17543</strain>
    </source>
</reference>
<gene>
    <name evidence="2" type="ORF">GCM10022276_04900</name>
</gene>
<sequence>MAGAVIRNTNLEFFTARADQARAEAEAATLDHVRERCRRSEEAWNALAAKAARSEKLRAEEALRKSQQVTT</sequence>
<comment type="caution">
    <text evidence="2">The sequence shown here is derived from an EMBL/GenBank/DDBJ whole genome shotgun (WGS) entry which is preliminary data.</text>
</comment>
<evidence type="ECO:0000313" key="3">
    <source>
        <dbReference type="Proteomes" id="UP001500827"/>
    </source>
</evidence>
<organism evidence="2 3">
    <name type="scientific">Sphingomonas limnosediminicola</name>
    <dbReference type="NCBI Taxonomy" id="940133"/>
    <lineage>
        <taxon>Bacteria</taxon>
        <taxon>Pseudomonadati</taxon>
        <taxon>Pseudomonadota</taxon>
        <taxon>Alphaproteobacteria</taxon>
        <taxon>Sphingomonadales</taxon>
        <taxon>Sphingomonadaceae</taxon>
        <taxon>Sphingomonas</taxon>
    </lineage>
</organism>
<accession>A0ABP7KV62</accession>
<keyword evidence="3" id="KW-1185">Reference proteome</keyword>
<evidence type="ECO:0000313" key="2">
    <source>
        <dbReference type="EMBL" id="GAA3888806.1"/>
    </source>
</evidence>
<keyword evidence="1" id="KW-0175">Coiled coil</keyword>
<dbReference type="RefSeq" id="WP_344698108.1">
    <property type="nucleotide sequence ID" value="NZ_BAABBM010000001.1"/>
</dbReference>
<dbReference type="Proteomes" id="UP001500827">
    <property type="component" value="Unassembled WGS sequence"/>
</dbReference>
<dbReference type="EMBL" id="BAABBM010000001">
    <property type="protein sequence ID" value="GAA3888806.1"/>
    <property type="molecule type" value="Genomic_DNA"/>
</dbReference>
<evidence type="ECO:0000256" key="1">
    <source>
        <dbReference type="SAM" id="Coils"/>
    </source>
</evidence>